<proteinExistence type="predicted"/>
<dbReference type="AlphaFoldDB" id="A0A6B9XSJ8"/>
<sequence>MGKVFNICPSYTTKTNMILSTVFQLVVYLGYGELGTNTSFLPGHDRELVVT</sequence>
<organism evidence="1">
    <name type="scientific">Picea sitchensis</name>
    <name type="common">Sitka spruce</name>
    <name type="synonym">Pinus sitchensis</name>
    <dbReference type="NCBI Taxonomy" id="3332"/>
    <lineage>
        <taxon>Eukaryota</taxon>
        <taxon>Viridiplantae</taxon>
        <taxon>Streptophyta</taxon>
        <taxon>Embryophyta</taxon>
        <taxon>Tracheophyta</taxon>
        <taxon>Spermatophyta</taxon>
        <taxon>Pinopsida</taxon>
        <taxon>Pinidae</taxon>
        <taxon>Conifers I</taxon>
        <taxon>Pinales</taxon>
        <taxon>Pinaceae</taxon>
        <taxon>Picea</taxon>
    </lineage>
</organism>
<dbReference type="EMBL" id="MK697699">
    <property type="protein sequence ID" value="QHR89988.1"/>
    <property type="molecule type" value="Genomic_DNA"/>
</dbReference>
<reference evidence="1" key="1">
    <citation type="submission" date="2019-03" db="EMBL/GenBank/DDBJ databases">
        <title>Largest Complete Mitochondrial Genome of a Gymnosperm, Sitka Spruce (Picea sitchensis), Indicates Complex Physical Structure.</title>
        <authorList>
            <person name="Jackman S.D."/>
            <person name="Coombe L."/>
            <person name="Warren R."/>
            <person name="Kirk H."/>
            <person name="Trinh E."/>
            <person name="McLeod T."/>
            <person name="Pleasance S."/>
            <person name="Pandoh P."/>
            <person name="Zhao Y."/>
            <person name="Coope R."/>
            <person name="Bousquet J."/>
            <person name="Bohlmann J.C."/>
            <person name="Jones S.J.M."/>
            <person name="Birol I."/>
        </authorList>
    </citation>
    <scope>NUCLEOTIDE SEQUENCE</scope>
    <source>
        <strain evidence="1">Q903</strain>
    </source>
</reference>
<accession>A0A6B9XSJ8</accession>
<gene>
    <name evidence="1" type="primary">orf04033</name>
    <name evidence="1" type="ORF">Q903MT_gene4010</name>
</gene>
<keyword evidence="1" id="KW-0496">Mitochondrion</keyword>
<name>A0A6B9XSJ8_PICSI</name>
<evidence type="ECO:0000313" key="1">
    <source>
        <dbReference type="EMBL" id="QHR89988.1"/>
    </source>
</evidence>
<protein>
    <submittedName>
        <fullName evidence="1">Uncharacterized protein</fullName>
    </submittedName>
</protein>
<geneLocation type="mitochondrion" evidence="1"/>